<evidence type="ECO:0000256" key="1">
    <source>
        <dbReference type="ARBA" id="ARBA00000085"/>
    </source>
</evidence>
<dbReference type="InterPro" id="IPR050482">
    <property type="entry name" value="Sensor_HK_TwoCompSys"/>
</dbReference>
<reference evidence="12" key="1">
    <citation type="journal article" date="2021" name="PeerJ">
        <title>Extensive microbial diversity within the chicken gut microbiome revealed by metagenomics and culture.</title>
        <authorList>
            <person name="Gilroy R."/>
            <person name="Ravi A."/>
            <person name="Getino M."/>
            <person name="Pursley I."/>
            <person name="Horton D.L."/>
            <person name="Alikhan N.F."/>
            <person name="Baker D."/>
            <person name="Gharbi K."/>
            <person name="Hall N."/>
            <person name="Watson M."/>
            <person name="Adriaenssens E.M."/>
            <person name="Foster-Nyarko E."/>
            <person name="Jarju S."/>
            <person name="Secka A."/>
            <person name="Antonio M."/>
            <person name="Oren A."/>
            <person name="Chaudhuri R.R."/>
            <person name="La Ragione R."/>
            <person name="Hildebrand F."/>
            <person name="Pallen M.J."/>
        </authorList>
    </citation>
    <scope>NUCLEOTIDE SEQUENCE</scope>
    <source>
        <strain evidence="12">CHK32-1732</strain>
    </source>
</reference>
<evidence type="ECO:0000313" key="13">
    <source>
        <dbReference type="Proteomes" id="UP000824190"/>
    </source>
</evidence>
<dbReference type="Gene3D" id="3.30.565.10">
    <property type="entry name" value="Histidine kinase-like ATPase, C-terminal domain"/>
    <property type="match status" value="1"/>
</dbReference>
<dbReference type="AlphaFoldDB" id="A0A9D1UKF0"/>
<dbReference type="GO" id="GO:0046983">
    <property type="term" value="F:protein dimerization activity"/>
    <property type="evidence" value="ECO:0007669"/>
    <property type="project" value="InterPro"/>
</dbReference>
<keyword evidence="4" id="KW-0808">Transferase</keyword>
<keyword evidence="9" id="KW-1133">Transmembrane helix</keyword>
<dbReference type="EMBL" id="DXGC01000046">
    <property type="protein sequence ID" value="HIW90972.1"/>
    <property type="molecule type" value="Genomic_DNA"/>
</dbReference>
<evidence type="ECO:0000256" key="2">
    <source>
        <dbReference type="ARBA" id="ARBA00012438"/>
    </source>
</evidence>
<keyword evidence="3" id="KW-0597">Phosphoprotein</keyword>
<proteinExistence type="predicted"/>
<evidence type="ECO:0000256" key="3">
    <source>
        <dbReference type="ARBA" id="ARBA00022553"/>
    </source>
</evidence>
<evidence type="ECO:0000256" key="5">
    <source>
        <dbReference type="ARBA" id="ARBA00022741"/>
    </source>
</evidence>
<feature type="transmembrane region" description="Helical" evidence="9">
    <location>
        <begin position="19"/>
        <end position="36"/>
    </location>
</feature>
<reference evidence="12" key="2">
    <citation type="submission" date="2021-04" db="EMBL/GenBank/DDBJ databases">
        <authorList>
            <person name="Gilroy R."/>
        </authorList>
    </citation>
    <scope>NUCLEOTIDE SEQUENCE</scope>
    <source>
        <strain evidence="12">CHK32-1732</strain>
    </source>
</reference>
<evidence type="ECO:0000259" key="10">
    <source>
        <dbReference type="Pfam" id="PF02518"/>
    </source>
</evidence>
<keyword evidence="9" id="KW-0472">Membrane</keyword>
<keyword evidence="5" id="KW-0547">Nucleotide-binding</keyword>
<evidence type="ECO:0000256" key="6">
    <source>
        <dbReference type="ARBA" id="ARBA00022777"/>
    </source>
</evidence>
<comment type="catalytic activity">
    <reaction evidence="1">
        <text>ATP + protein L-histidine = ADP + protein N-phospho-L-histidine.</text>
        <dbReference type="EC" id="2.7.13.3"/>
    </reaction>
</comment>
<dbReference type="PANTHER" id="PTHR24421">
    <property type="entry name" value="NITRATE/NITRITE SENSOR PROTEIN NARX-RELATED"/>
    <property type="match status" value="1"/>
</dbReference>
<comment type="caution">
    <text evidence="12">The sequence shown here is derived from an EMBL/GenBank/DDBJ whole genome shotgun (WGS) entry which is preliminary data.</text>
</comment>
<keyword evidence="8" id="KW-0902">Two-component regulatory system</keyword>
<dbReference type="Gene3D" id="1.20.5.1930">
    <property type="match status" value="1"/>
</dbReference>
<evidence type="ECO:0000256" key="9">
    <source>
        <dbReference type="SAM" id="Phobius"/>
    </source>
</evidence>
<feature type="transmembrane region" description="Helical" evidence="9">
    <location>
        <begin position="42"/>
        <end position="62"/>
    </location>
</feature>
<accession>A0A9D1UKF0</accession>
<evidence type="ECO:0000256" key="7">
    <source>
        <dbReference type="ARBA" id="ARBA00022840"/>
    </source>
</evidence>
<feature type="domain" description="Histidine kinase/HSP90-like ATPase" evidence="10">
    <location>
        <begin position="302"/>
        <end position="390"/>
    </location>
</feature>
<evidence type="ECO:0000256" key="8">
    <source>
        <dbReference type="ARBA" id="ARBA00023012"/>
    </source>
</evidence>
<evidence type="ECO:0000256" key="4">
    <source>
        <dbReference type="ARBA" id="ARBA00022679"/>
    </source>
</evidence>
<dbReference type="GO" id="GO:0000155">
    <property type="term" value="F:phosphorelay sensor kinase activity"/>
    <property type="evidence" value="ECO:0007669"/>
    <property type="project" value="InterPro"/>
</dbReference>
<dbReference type="Pfam" id="PF02518">
    <property type="entry name" value="HATPase_c"/>
    <property type="match status" value="1"/>
</dbReference>
<feature type="domain" description="Signal transduction histidine kinase subgroup 3 dimerisation and phosphoacceptor" evidence="11">
    <location>
        <begin position="191"/>
        <end position="252"/>
    </location>
</feature>
<feature type="transmembrane region" description="Helical" evidence="9">
    <location>
        <begin position="119"/>
        <end position="138"/>
    </location>
</feature>
<evidence type="ECO:0000259" key="11">
    <source>
        <dbReference type="Pfam" id="PF07730"/>
    </source>
</evidence>
<dbReference type="EC" id="2.7.13.3" evidence="2"/>
<dbReference type="SUPFAM" id="SSF55874">
    <property type="entry name" value="ATPase domain of HSP90 chaperone/DNA topoisomerase II/histidine kinase"/>
    <property type="match status" value="1"/>
</dbReference>
<name>A0A9D1UKF0_9CORY</name>
<evidence type="ECO:0000313" key="12">
    <source>
        <dbReference type="EMBL" id="HIW90972.1"/>
    </source>
</evidence>
<dbReference type="PANTHER" id="PTHR24421:SF10">
    <property type="entry name" value="NITRATE_NITRITE SENSOR PROTEIN NARQ"/>
    <property type="match status" value="1"/>
</dbReference>
<dbReference type="Proteomes" id="UP000824190">
    <property type="component" value="Unassembled WGS sequence"/>
</dbReference>
<feature type="transmembrane region" description="Helical" evidence="9">
    <location>
        <begin position="144"/>
        <end position="165"/>
    </location>
</feature>
<dbReference type="Pfam" id="PF07730">
    <property type="entry name" value="HisKA_3"/>
    <property type="match status" value="1"/>
</dbReference>
<keyword evidence="9" id="KW-0812">Transmembrane</keyword>
<dbReference type="GO" id="GO:0005524">
    <property type="term" value="F:ATP binding"/>
    <property type="evidence" value="ECO:0007669"/>
    <property type="project" value="UniProtKB-KW"/>
</dbReference>
<dbReference type="InterPro" id="IPR036890">
    <property type="entry name" value="HATPase_C_sf"/>
</dbReference>
<organism evidence="12 13">
    <name type="scientific">Candidatus Corynebacterium avicola</name>
    <dbReference type="NCBI Taxonomy" id="2838527"/>
    <lineage>
        <taxon>Bacteria</taxon>
        <taxon>Bacillati</taxon>
        <taxon>Actinomycetota</taxon>
        <taxon>Actinomycetes</taxon>
        <taxon>Mycobacteriales</taxon>
        <taxon>Corynebacteriaceae</taxon>
        <taxon>Corynebacterium</taxon>
    </lineage>
</organism>
<sequence length="398" mass="42608">MTISPANDALDLRTRLRPFAYVAIIVAAWCAAALQLDMMLSGTFSTIFAWGIAAVQTVPLVVANTRPLVAWQVITVGMVCGALSGFWQSGEVLPWTVAACLCAVVSLLVLAARAHPDRAWIWGGVGIAASMVSAAIATDTAALGYLYVVATGVVVLTLGTLLGTVRRTRADADAQRAAVEKADRDTALVEERNRIARELHDVVAHHVSMIAIQAQAAQVNGALDERTEGALANIHAAATTAVNEMRTVVDGMWASEEVREPEEPSVGDIADLVERCRSFGVTVELTCVGLDHSGADIRQGVAAAAYRIVQESVTNAVRHAEGEPVVVSLRRRDRELSVEVVNNVDDRRPESGREGKGIVGMRERVRVFGGDFRAEEVAGKFVVHATFPLAESNREEIL</sequence>
<feature type="transmembrane region" description="Helical" evidence="9">
    <location>
        <begin position="69"/>
        <end position="87"/>
    </location>
</feature>
<dbReference type="CDD" id="cd16917">
    <property type="entry name" value="HATPase_UhpB-NarQ-NarX-like"/>
    <property type="match status" value="1"/>
</dbReference>
<dbReference type="GO" id="GO:0016020">
    <property type="term" value="C:membrane"/>
    <property type="evidence" value="ECO:0007669"/>
    <property type="project" value="InterPro"/>
</dbReference>
<feature type="transmembrane region" description="Helical" evidence="9">
    <location>
        <begin position="93"/>
        <end position="112"/>
    </location>
</feature>
<keyword evidence="6" id="KW-0418">Kinase</keyword>
<protein>
    <recommendedName>
        <fullName evidence="2">histidine kinase</fullName>
        <ecNumber evidence="2">2.7.13.3</ecNumber>
    </recommendedName>
</protein>
<dbReference type="InterPro" id="IPR011712">
    <property type="entry name" value="Sig_transdc_His_kin_sub3_dim/P"/>
</dbReference>
<keyword evidence="7" id="KW-0067">ATP-binding</keyword>
<dbReference type="InterPro" id="IPR003594">
    <property type="entry name" value="HATPase_dom"/>
</dbReference>
<gene>
    <name evidence="12" type="ORF">H9870_04835</name>
</gene>